<dbReference type="KEGG" id="pbor:BSF38_05192"/>
<evidence type="ECO:0000313" key="4">
    <source>
        <dbReference type="EMBL" id="APW63618.1"/>
    </source>
</evidence>
<dbReference type="RefSeq" id="WP_076349945.1">
    <property type="nucleotide sequence ID" value="NZ_CP019082.1"/>
</dbReference>
<dbReference type="PANTHER" id="PTHR11461:SF211">
    <property type="entry name" value="GH10112P-RELATED"/>
    <property type="match status" value="1"/>
</dbReference>
<dbReference type="PROSITE" id="PS00284">
    <property type="entry name" value="SERPIN"/>
    <property type="match status" value="1"/>
</dbReference>
<dbReference type="Proteomes" id="UP000186309">
    <property type="component" value="Chromosome"/>
</dbReference>
<feature type="signal peptide" evidence="2">
    <location>
        <begin position="1"/>
        <end position="19"/>
    </location>
</feature>
<comment type="similarity">
    <text evidence="1">Belongs to the serpin family.</text>
</comment>
<proteinExistence type="inferred from homology"/>
<protein>
    <recommendedName>
        <fullName evidence="3">Serpin domain-containing protein</fullName>
    </recommendedName>
</protein>
<keyword evidence="2" id="KW-0732">Signal</keyword>
<dbReference type="InterPro" id="IPR023796">
    <property type="entry name" value="Serpin_dom"/>
</dbReference>
<feature type="chain" id="PRO_5012730534" description="Serpin domain-containing protein" evidence="2">
    <location>
        <begin position="20"/>
        <end position="418"/>
    </location>
</feature>
<dbReference type="GO" id="GO:0004867">
    <property type="term" value="F:serine-type endopeptidase inhibitor activity"/>
    <property type="evidence" value="ECO:0007669"/>
    <property type="project" value="InterPro"/>
</dbReference>
<name>A0A1U7CXJ9_9BACT</name>
<evidence type="ECO:0000256" key="2">
    <source>
        <dbReference type="SAM" id="SignalP"/>
    </source>
</evidence>
<dbReference type="Pfam" id="PF00079">
    <property type="entry name" value="Serpin"/>
    <property type="match status" value="1"/>
</dbReference>
<dbReference type="InterPro" id="IPR036186">
    <property type="entry name" value="Serpin_sf"/>
</dbReference>
<dbReference type="SMART" id="SM00093">
    <property type="entry name" value="SERPIN"/>
    <property type="match status" value="1"/>
</dbReference>
<dbReference type="InterPro" id="IPR042178">
    <property type="entry name" value="Serpin_sf_1"/>
</dbReference>
<accession>A0A1U7CXJ9</accession>
<keyword evidence="5" id="KW-1185">Reference proteome</keyword>
<evidence type="ECO:0000259" key="3">
    <source>
        <dbReference type="SMART" id="SM00093"/>
    </source>
</evidence>
<sequence>MQPLLVMLPFLLAAAAALETPMPDSDAPAREASDPKLASATSRFALDLYGELRRREGNVFCSPLSITTALAMTSAGARGETAEQMNRTLHLDRLGPQAHADLGLWIDSLRASIKDAQQQPGEKDQALQEAGLWMANAVWIDEREKLVPDFVALLDRSFRSKARAVDFAHAAAAARETINRWVEDQTRDKIKDLLKPSVVTSDTVVVLTSAIYFKGYWAHPFSAQATQDDDFRPAKGDPVRVKMMNQTTRLPYFEGEAFQTLELPYKDGSLAMVVLLPKQADGLEALEASLSVENLDSWLAGLKSSRVKVSLPRFTSTVEAELKDVLTKLGMPLAFQGGADFSGITGSRDFAISAVVHKAFVEVEEKGTEAAAATAVVGVRSSAFAAKEIVFRADHPFLYLIRDTKTGAILFMGRLSRP</sequence>
<gene>
    <name evidence="4" type="ORF">BSF38_05192</name>
</gene>
<dbReference type="STRING" id="1387353.BSF38_05192"/>
<dbReference type="Gene3D" id="2.30.39.10">
    <property type="entry name" value="Alpha-1-antitrypsin, domain 1"/>
    <property type="match status" value="1"/>
</dbReference>
<evidence type="ECO:0000313" key="5">
    <source>
        <dbReference type="Proteomes" id="UP000186309"/>
    </source>
</evidence>
<dbReference type="InterPro" id="IPR023795">
    <property type="entry name" value="Serpin_CS"/>
</dbReference>
<dbReference type="OrthoDB" id="9764871at2"/>
<reference evidence="5" key="1">
    <citation type="submission" date="2016-12" db="EMBL/GenBank/DDBJ databases">
        <title>Comparative genomics of four Isosphaeraceae planctomycetes: a common pool of plasmids and glycoside hydrolase genes.</title>
        <authorList>
            <person name="Ivanova A."/>
        </authorList>
    </citation>
    <scope>NUCLEOTIDE SEQUENCE [LARGE SCALE GENOMIC DNA]</scope>
    <source>
        <strain evidence="5">PX4</strain>
    </source>
</reference>
<dbReference type="EMBL" id="CP019082">
    <property type="protein sequence ID" value="APW63618.1"/>
    <property type="molecule type" value="Genomic_DNA"/>
</dbReference>
<dbReference type="AlphaFoldDB" id="A0A1U7CXJ9"/>
<dbReference type="CDD" id="cd19590">
    <property type="entry name" value="serpin_thermopin-like"/>
    <property type="match status" value="1"/>
</dbReference>
<dbReference type="InterPro" id="IPR042185">
    <property type="entry name" value="Serpin_sf_2"/>
</dbReference>
<organism evidence="4 5">
    <name type="scientific">Paludisphaera borealis</name>
    <dbReference type="NCBI Taxonomy" id="1387353"/>
    <lineage>
        <taxon>Bacteria</taxon>
        <taxon>Pseudomonadati</taxon>
        <taxon>Planctomycetota</taxon>
        <taxon>Planctomycetia</taxon>
        <taxon>Isosphaerales</taxon>
        <taxon>Isosphaeraceae</taxon>
        <taxon>Paludisphaera</taxon>
    </lineage>
</organism>
<dbReference type="InterPro" id="IPR000215">
    <property type="entry name" value="Serpin_fam"/>
</dbReference>
<evidence type="ECO:0000256" key="1">
    <source>
        <dbReference type="RuleBase" id="RU000411"/>
    </source>
</evidence>
<dbReference type="SUPFAM" id="SSF56574">
    <property type="entry name" value="Serpins"/>
    <property type="match status" value="1"/>
</dbReference>
<dbReference type="PANTHER" id="PTHR11461">
    <property type="entry name" value="SERINE PROTEASE INHIBITOR, SERPIN"/>
    <property type="match status" value="1"/>
</dbReference>
<dbReference type="GO" id="GO:0005615">
    <property type="term" value="C:extracellular space"/>
    <property type="evidence" value="ECO:0007669"/>
    <property type="project" value="InterPro"/>
</dbReference>
<dbReference type="Gene3D" id="3.30.497.10">
    <property type="entry name" value="Antithrombin, subunit I, domain 2"/>
    <property type="match status" value="1"/>
</dbReference>
<feature type="domain" description="Serpin" evidence="3">
    <location>
        <begin position="46"/>
        <end position="418"/>
    </location>
</feature>